<evidence type="ECO:0000313" key="3">
    <source>
        <dbReference type="Proteomes" id="UP000824120"/>
    </source>
</evidence>
<keyword evidence="3" id="KW-1185">Reference proteome</keyword>
<feature type="region of interest" description="Disordered" evidence="1">
    <location>
        <begin position="192"/>
        <end position="225"/>
    </location>
</feature>
<dbReference type="Proteomes" id="UP000824120">
    <property type="component" value="Chromosome 10"/>
</dbReference>
<dbReference type="AlphaFoldDB" id="A0A9J5X174"/>
<gene>
    <name evidence="2" type="ORF">H5410_051824</name>
</gene>
<feature type="compositionally biased region" description="Polar residues" evidence="1">
    <location>
        <begin position="207"/>
        <end position="219"/>
    </location>
</feature>
<organism evidence="2 3">
    <name type="scientific">Solanum commersonii</name>
    <name type="common">Commerson's wild potato</name>
    <name type="synonym">Commerson's nightshade</name>
    <dbReference type="NCBI Taxonomy" id="4109"/>
    <lineage>
        <taxon>Eukaryota</taxon>
        <taxon>Viridiplantae</taxon>
        <taxon>Streptophyta</taxon>
        <taxon>Embryophyta</taxon>
        <taxon>Tracheophyta</taxon>
        <taxon>Spermatophyta</taxon>
        <taxon>Magnoliopsida</taxon>
        <taxon>eudicotyledons</taxon>
        <taxon>Gunneridae</taxon>
        <taxon>Pentapetalae</taxon>
        <taxon>asterids</taxon>
        <taxon>lamiids</taxon>
        <taxon>Solanales</taxon>
        <taxon>Solanaceae</taxon>
        <taxon>Solanoideae</taxon>
        <taxon>Solaneae</taxon>
        <taxon>Solanum</taxon>
    </lineage>
</organism>
<accession>A0A9J5X174</accession>
<feature type="compositionally biased region" description="Acidic residues" evidence="1">
    <location>
        <begin position="14"/>
        <end position="23"/>
    </location>
</feature>
<sequence>MVKQALATCGDTSSESENDEDPENTSMLAIEGEHSSFNSLFDLIAKFEDEDMDEITWGSVLYFRPSYLLSGELADFPRNSVYSHQESVTLSLLVERVLNSSGFTACPLFLRNHFLPYESLGISEFGHVVTSAELLLGSLRSYMMEFGLPYLVKLQGSLRSYMMEFGLPYLVKLQEIGKKALKVQQTKCSVKRSSSEERGIPRIELGTSRTLSENHTTRPNALLLN</sequence>
<protein>
    <submittedName>
        <fullName evidence="2">Uncharacterized protein</fullName>
    </submittedName>
</protein>
<name>A0A9J5X174_SOLCO</name>
<evidence type="ECO:0000313" key="2">
    <source>
        <dbReference type="EMBL" id="KAG5581197.1"/>
    </source>
</evidence>
<evidence type="ECO:0000256" key="1">
    <source>
        <dbReference type="SAM" id="MobiDB-lite"/>
    </source>
</evidence>
<comment type="caution">
    <text evidence="2">The sequence shown here is derived from an EMBL/GenBank/DDBJ whole genome shotgun (WGS) entry which is preliminary data.</text>
</comment>
<proteinExistence type="predicted"/>
<dbReference type="OrthoDB" id="1434832at2759"/>
<feature type="region of interest" description="Disordered" evidence="1">
    <location>
        <begin position="1"/>
        <end position="24"/>
    </location>
</feature>
<reference evidence="2 3" key="1">
    <citation type="submission" date="2020-09" db="EMBL/GenBank/DDBJ databases">
        <title>De no assembly of potato wild relative species, Solanum commersonii.</title>
        <authorList>
            <person name="Cho K."/>
        </authorList>
    </citation>
    <scope>NUCLEOTIDE SEQUENCE [LARGE SCALE GENOMIC DNA]</scope>
    <source>
        <strain evidence="2">LZ3.2</strain>
        <tissue evidence="2">Leaf</tissue>
    </source>
</reference>
<dbReference type="EMBL" id="JACXVP010000010">
    <property type="protein sequence ID" value="KAG5581197.1"/>
    <property type="molecule type" value="Genomic_DNA"/>
</dbReference>